<name>A0ABQ1QM91_9RHOB</name>
<dbReference type="EMBL" id="BMGI01000002">
    <property type="protein sequence ID" value="GGD34912.1"/>
    <property type="molecule type" value="Genomic_DNA"/>
</dbReference>
<sequence>MKAIKLLAAAFFALMPAAGFAMCSEHKESANVCATGMSWDDEKQACVEIVSS</sequence>
<dbReference type="RefSeq" id="WP_188527363.1">
    <property type="nucleotide sequence ID" value="NZ_BMGI01000002.1"/>
</dbReference>
<organism evidence="2 3">
    <name type="scientific">Sinisalibacter lacisalsi</name>
    <dbReference type="NCBI Taxonomy" id="1526570"/>
    <lineage>
        <taxon>Bacteria</taxon>
        <taxon>Pseudomonadati</taxon>
        <taxon>Pseudomonadota</taxon>
        <taxon>Alphaproteobacteria</taxon>
        <taxon>Rhodobacterales</taxon>
        <taxon>Roseobacteraceae</taxon>
        <taxon>Sinisalibacter</taxon>
    </lineage>
</organism>
<reference evidence="3" key="1">
    <citation type="journal article" date="2019" name="Int. J. Syst. Evol. Microbiol.">
        <title>The Global Catalogue of Microorganisms (GCM) 10K type strain sequencing project: providing services to taxonomists for standard genome sequencing and annotation.</title>
        <authorList>
            <consortium name="The Broad Institute Genomics Platform"/>
            <consortium name="The Broad Institute Genome Sequencing Center for Infectious Disease"/>
            <person name="Wu L."/>
            <person name="Ma J."/>
        </authorList>
    </citation>
    <scope>NUCLEOTIDE SEQUENCE [LARGE SCALE GENOMIC DNA]</scope>
    <source>
        <strain evidence="3">CGMCC 1.12922</strain>
    </source>
</reference>
<keyword evidence="3" id="KW-1185">Reference proteome</keyword>
<dbReference type="Proteomes" id="UP000617355">
    <property type="component" value="Unassembled WGS sequence"/>
</dbReference>
<proteinExistence type="predicted"/>
<evidence type="ECO:0000256" key="1">
    <source>
        <dbReference type="SAM" id="SignalP"/>
    </source>
</evidence>
<evidence type="ECO:0008006" key="4">
    <source>
        <dbReference type="Google" id="ProtNLM"/>
    </source>
</evidence>
<keyword evidence="1" id="KW-0732">Signal</keyword>
<feature type="signal peptide" evidence="1">
    <location>
        <begin position="1"/>
        <end position="21"/>
    </location>
</feature>
<evidence type="ECO:0000313" key="2">
    <source>
        <dbReference type="EMBL" id="GGD34912.1"/>
    </source>
</evidence>
<accession>A0ABQ1QM91</accession>
<gene>
    <name evidence="2" type="ORF">GCM10011358_18730</name>
</gene>
<evidence type="ECO:0000313" key="3">
    <source>
        <dbReference type="Proteomes" id="UP000617355"/>
    </source>
</evidence>
<feature type="chain" id="PRO_5046849066" description="Adenylosuccinate lyase" evidence="1">
    <location>
        <begin position="22"/>
        <end position="52"/>
    </location>
</feature>
<comment type="caution">
    <text evidence="2">The sequence shown here is derived from an EMBL/GenBank/DDBJ whole genome shotgun (WGS) entry which is preliminary data.</text>
</comment>
<protein>
    <recommendedName>
        <fullName evidence="4">Adenylosuccinate lyase</fullName>
    </recommendedName>
</protein>